<dbReference type="EMBL" id="FWFU01000003">
    <property type="protein sequence ID" value="SLN43701.1"/>
    <property type="molecule type" value="Genomic_DNA"/>
</dbReference>
<dbReference type="PROSITE" id="PS51257">
    <property type="entry name" value="PROKAR_LIPOPROTEIN"/>
    <property type="match status" value="1"/>
</dbReference>
<dbReference type="InterPro" id="IPR046705">
    <property type="entry name" value="DUF6778"/>
</dbReference>
<proteinExistence type="predicted"/>
<sequence>MVTIRMFTVLLLGLVVSGCGASEISMRNASLHPGGVEAMPEPAAVPRSVDVRNIRVSVPAELKVSEANMYLPAGDIVWREDPLGDRHAQVKAIFETAMQRGVDALPHGQVPVDLNIEVTRFHALSEKARYTVGGRHTLHFVMQLSDPETGAPYGPPRAIKANLKALGGQTALEAESKGITQKVRITEHLAQVIGEELAGQASQTTAARGLFGIKTRL</sequence>
<protein>
    <recommendedName>
        <fullName evidence="3">Lipoprotein</fullName>
    </recommendedName>
</protein>
<keyword evidence="2" id="KW-1185">Reference proteome</keyword>
<dbReference type="AlphaFoldDB" id="A0A1X6Z8N4"/>
<name>A0A1X6Z8N4_9RHOB</name>
<dbReference type="Pfam" id="PF20569">
    <property type="entry name" value="DUF6778"/>
    <property type="match status" value="1"/>
</dbReference>
<organism evidence="1 2">
    <name type="scientific">Roseovarius halotolerans</name>
    <dbReference type="NCBI Taxonomy" id="505353"/>
    <lineage>
        <taxon>Bacteria</taxon>
        <taxon>Pseudomonadati</taxon>
        <taxon>Pseudomonadota</taxon>
        <taxon>Alphaproteobacteria</taxon>
        <taxon>Rhodobacterales</taxon>
        <taxon>Roseobacteraceae</taxon>
        <taxon>Roseovarius</taxon>
    </lineage>
</organism>
<evidence type="ECO:0000313" key="2">
    <source>
        <dbReference type="Proteomes" id="UP000193207"/>
    </source>
</evidence>
<reference evidence="1 2" key="1">
    <citation type="submission" date="2017-03" db="EMBL/GenBank/DDBJ databases">
        <authorList>
            <person name="Afonso C.L."/>
            <person name="Miller P.J."/>
            <person name="Scott M.A."/>
            <person name="Spackman E."/>
            <person name="Goraichik I."/>
            <person name="Dimitrov K.M."/>
            <person name="Suarez D.L."/>
            <person name="Swayne D.E."/>
        </authorList>
    </citation>
    <scope>NUCLEOTIDE SEQUENCE [LARGE SCALE GENOMIC DNA]</scope>
    <source>
        <strain evidence="1 2">CECT 8110</strain>
    </source>
</reference>
<evidence type="ECO:0000313" key="1">
    <source>
        <dbReference type="EMBL" id="SLN43701.1"/>
    </source>
</evidence>
<accession>A0A1X6Z8N4</accession>
<gene>
    <name evidence="1" type="ORF">ROH8110_02270</name>
</gene>
<dbReference type="RefSeq" id="WP_245962839.1">
    <property type="nucleotide sequence ID" value="NZ_FWFU01000003.1"/>
</dbReference>
<evidence type="ECO:0008006" key="3">
    <source>
        <dbReference type="Google" id="ProtNLM"/>
    </source>
</evidence>
<dbReference type="Proteomes" id="UP000193207">
    <property type="component" value="Unassembled WGS sequence"/>
</dbReference>